<dbReference type="SUPFAM" id="SSF53955">
    <property type="entry name" value="Lysozyme-like"/>
    <property type="match status" value="1"/>
</dbReference>
<evidence type="ECO:0000256" key="1">
    <source>
        <dbReference type="ARBA" id="ARBA00000632"/>
    </source>
</evidence>
<dbReference type="InterPro" id="IPR002196">
    <property type="entry name" value="Glyco_hydro_24"/>
</dbReference>
<organism evidence="8 9">
    <name type="scientific">Phyllobacterium brassicacearum</name>
    <dbReference type="NCBI Taxonomy" id="314235"/>
    <lineage>
        <taxon>Bacteria</taxon>
        <taxon>Pseudomonadati</taxon>
        <taxon>Pseudomonadota</taxon>
        <taxon>Alphaproteobacteria</taxon>
        <taxon>Hyphomicrobiales</taxon>
        <taxon>Phyllobacteriaceae</taxon>
        <taxon>Phyllobacterium</taxon>
    </lineage>
</organism>
<keyword evidence="4 6" id="KW-0378">Hydrolase</keyword>
<comment type="catalytic activity">
    <reaction evidence="1 6">
        <text>Hydrolysis of (1-&gt;4)-beta-linkages between N-acetylmuramic acid and N-acetyl-D-glucosamine residues in a peptidoglycan and between N-acetyl-D-glucosamine residues in chitodextrins.</text>
        <dbReference type="EC" id="3.2.1.17"/>
    </reaction>
</comment>
<proteinExistence type="inferred from homology"/>
<dbReference type="GO" id="GO:0031640">
    <property type="term" value="P:killing of cells of another organism"/>
    <property type="evidence" value="ECO:0007669"/>
    <property type="project" value="UniProtKB-KW"/>
</dbReference>
<dbReference type="Proteomes" id="UP000241444">
    <property type="component" value="Unassembled WGS sequence"/>
</dbReference>
<protein>
    <recommendedName>
        <fullName evidence="6">Lysozyme</fullName>
        <ecNumber evidence="6">3.2.1.17</ecNumber>
    </recommendedName>
</protein>
<sequence>MNKRAKVALASGLGLIALTATYLTEPWENTENLAYYDRLGKVWTVCTGETKGVKQGDYYTDAECKQMLYTRLENDYRKPLQKCVKGFDAMPLSVQASMLDLSYNVGVTAVCNSTAARLASAKDWRGSCEAMTRFNRAGGKVVRGLKLRREDGDLTRIGERELCLGGLKG</sequence>
<evidence type="ECO:0000256" key="2">
    <source>
        <dbReference type="ARBA" id="ARBA00022529"/>
    </source>
</evidence>
<comment type="caution">
    <text evidence="8">The sequence shown here is derived from an EMBL/GenBank/DDBJ whole genome shotgun (WGS) entry which is preliminary data.</text>
</comment>
<dbReference type="GO" id="GO:0042742">
    <property type="term" value="P:defense response to bacterium"/>
    <property type="evidence" value="ECO:0007669"/>
    <property type="project" value="UniProtKB-KW"/>
</dbReference>
<dbReference type="InterPro" id="IPR051018">
    <property type="entry name" value="Bacteriophage_GH24"/>
</dbReference>
<evidence type="ECO:0000313" key="8">
    <source>
        <dbReference type="EMBL" id="PSH68630.1"/>
    </source>
</evidence>
<evidence type="ECO:0000256" key="7">
    <source>
        <dbReference type="SAM" id="SignalP"/>
    </source>
</evidence>
<keyword evidence="7" id="KW-0732">Signal</keyword>
<keyword evidence="9" id="KW-1185">Reference proteome</keyword>
<dbReference type="InterPro" id="IPR034690">
    <property type="entry name" value="Endolysin_T4_type"/>
</dbReference>
<keyword evidence="3 6" id="KW-0081">Bacteriolytic enzyme</keyword>
<evidence type="ECO:0000256" key="6">
    <source>
        <dbReference type="RuleBase" id="RU003788"/>
    </source>
</evidence>
<evidence type="ECO:0000256" key="3">
    <source>
        <dbReference type="ARBA" id="ARBA00022638"/>
    </source>
</evidence>
<name>A0A2P7BQ96_9HYPH</name>
<dbReference type="AlphaFoldDB" id="A0A2P7BQ96"/>
<evidence type="ECO:0000256" key="4">
    <source>
        <dbReference type="ARBA" id="ARBA00022801"/>
    </source>
</evidence>
<dbReference type="CDD" id="cd16900">
    <property type="entry name" value="endolysin_R21-like"/>
    <property type="match status" value="1"/>
</dbReference>
<comment type="similarity">
    <text evidence="6">Belongs to the glycosyl hydrolase 24 family.</text>
</comment>
<dbReference type="RefSeq" id="WP_106711484.1">
    <property type="nucleotide sequence ID" value="NZ_PGGO01000008.1"/>
</dbReference>
<dbReference type="Pfam" id="PF00959">
    <property type="entry name" value="Phage_lysozyme"/>
    <property type="match status" value="1"/>
</dbReference>
<dbReference type="EMBL" id="PGGO01000008">
    <property type="protein sequence ID" value="PSH68630.1"/>
    <property type="molecule type" value="Genomic_DNA"/>
</dbReference>
<keyword evidence="2 6" id="KW-0929">Antimicrobial</keyword>
<evidence type="ECO:0000313" key="9">
    <source>
        <dbReference type="Proteomes" id="UP000241444"/>
    </source>
</evidence>
<dbReference type="InterPro" id="IPR023347">
    <property type="entry name" value="Lysozyme_dom_sf"/>
</dbReference>
<dbReference type="PANTHER" id="PTHR38107:SF3">
    <property type="entry name" value="LYSOZYME RRRD-RELATED"/>
    <property type="match status" value="1"/>
</dbReference>
<feature type="chain" id="PRO_5015202051" description="Lysozyme" evidence="7">
    <location>
        <begin position="23"/>
        <end position="169"/>
    </location>
</feature>
<reference evidence="9" key="1">
    <citation type="submission" date="2017-11" db="EMBL/GenBank/DDBJ databases">
        <authorList>
            <person name="Kuznetsova I."/>
            <person name="Sazanova A."/>
            <person name="Chirak E."/>
            <person name="Safronova V."/>
            <person name="Willems A."/>
        </authorList>
    </citation>
    <scope>NUCLEOTIDE SEQUENCE [LARGE SCALE GENOMIC DNA]</scope>
    <source>
        <strain evidence="9">STM 196</strain>
    </source>
</reference>
<dbReference type="Gene3D" id="1.10.530.40">
    <property type="match status" value="1"/>
</dbReference>
<dbReference type="EC" id="3.2.1.17" evidence="6"/>
<dbReference type="InterPro" id="IPR023346">
    <property type="entry name" value="Lysozyme-like_dom_sf"/>
</dbReference>
<accession>A0A2P7BQ96</accession>
<dbReference type="GO" id="GO:0009253">
    <property type="term" value="P:peptidoglycan catabolic process"/>
    <property type="evidence" value="ECO:0007669"/>
    <property type="project" value="InterPro"/>
</dbReference>
<dbReference type="GO" id="GO:0003796">
    <property type="term" value="F:lysozyme activity"/>
    <property type="evidence" value="ECO:0007669"/>
    <property type="project" value="UniProtKB-EC"/>
</dbReference>
<dbReference type="HAMAP" id="MF_04110">
    <property type="entry name" value="ENDOLYSIN_T4"/>
    <property type="match status" value="1"/>
</dbReference>
<evidence type="ECO:0000256" key="5">
    <source>
        <dbReference type="ARBA" id="ARBA00023295"/>
    </source>
</evidence>
<gene>
    <name evidence="8" type="ORF">CU102_12795</name>
</gene>
<dbReference type="GO" id="GO:0016998">
    <property type="term" value="P:cell wall macromolecule catabolic process"/>
    <property type="evidence" value="ECO:0007669"/>
    <property type="project" value="InterPro"/>
</dbReference>
<feature type="signal peptide" evidence="7">
    <location>
        <begin position="1"/>
        <end position="22"/>
    </location>
</feature>
<keyword evidence="5 6" id="KW-0326">Glycosidase</keyword>
<dbReference type="OrthoDB" id="5327667at2"/>
<dbReference type="PANTHER" id="PTHR38107">
    <property type="match status" value="1"/>
</dbReference>